<dbReference type="AlphaFoldDB" id="A0A2V3IYB2"/>
<proteinExistence type="predicted"/>
<feature type="compositionally biased region" description="Polar residues" evidence="1">
    <location>
        <begin position="34"/>
        <end position="50"/>
    </location>
</feature>
<feature type="region of interest" description="Disordered" evidence="1">
    <location>
        <begin position="1"/>
        <end position="108"/>
    </location>
</feature>
<evidence type="ECO:0000313" key="2">
    <source>
        <dbReference type="EMBL" id="PXF47055.1"/>
    </source>
</evidence>
<sequence>MEHSAKDTASALCKRARPKKKPTDSTVGRAAAPTSETQEQHSCASISMPSSPRVEPHSKSKRPSPRAPRTISLATEVDRRLSRTATGSLVDRPPVKLAPGATPARHPRLSSIISLETSSLDEVADANFMRSISSIRSVEKLATSNSVSKDSAAPLSATDEKKETADK</sequence>
<protein>
    <submittedName>
        <fullName evidence="2">Uncharacterized protein</fullName>
    </submittedName>
</protein>
<keyword evidence="3" id="KW-1185">Reference proteome</keyword>
<gene>
    <name evidence="2" type="ORF">BWQ96_03132</name>
</gene>
<feature type="compositionally biased region" description="Basic and acidic residues" evidence="1">
    <location>
        <begin position="158"/>
        <end position="167"/>
    </location>
</feature>
<name>A0A2V3IYB2_9FLOR</name>
<dbReference type="EMBL" id="NBIV01000029">
    <property type="protein sequence ID" value="PXF47055.1"/>
    <property type="molecule type" value="Genomic_DNA"/>
</dbReference>
<evidence type="ECO:0000256" key="1">
    <source>
        <dbReference type="SAM" id="MobiDB-lite"/>
    </source>
</evidence>
<reference evidence="2 3" key="1">
    <citation type="journal article" date="2018" name="Mol. Biol. Evol.">
        <title>Analysis of the draft genome of the red seaweed Gracilariopsis chorda provides insights into genome size evolution in Rhodophyta.</title>
        <authorList>
            <person name="Lee J."/>
            <person name="Yang E.C."/>
            <person name="Graf L."/>
            <person name="Yang J.H."/>
            <person name="Qiu H."/>
            <person name="Zel Zion U."/>
            <person name="Chan C.X."/>
            <person name="Stephens T.G."/>
            <person name="Weber A.P.M."/>
            <person name="Boo G.H."/>
            <person name="Boo S.M."/>
            <person name="Kim K.M."/>
            <person name="Shin Y."/>
            <person name="Jung M."/>
            <person name="Lee S.J."/>
            <person name="Yim H.S."/>
            <person name="Lee J.H."/>
            <person name="Bhattacharya D."/>
            <person name="Yoon H.S."/>
        </authorList>
    </citation>
    <scope>NUCLEOTIDE SEQUENCE [LARGE SCALE GENOMIC DNA]</scope>
    <source>
        <strain evidence="2 3">SKKU-2015</strain>
        <tissue evidence="2">Whole body</tissue>
    </source>
</reference>
<dbReference type="Proteomes" id="UP000247409">
    <property type="component" value="Unassembled WGS sequence"/>
</dbReference>
<evidence type="ECO:0000313" key="3">
    <source>
        <dbReference type="Proteomes" id="UP000247409"/>
    </source>
</evidence>
<feature type="region of interest" description="Disordered" evidence="1">
    <location>
        <begin position="141"/>
        <end position="167"/>
    </location>
</feature>
<organism evidence="2 3">
    <name type="scientific">Gracilariopsis chorda</name>
    <dbReference type="NCBI Taxonomy" id="448386"/>
    <lineage>
        <taxon>Eukaryota</taxon>
        <taxon>Rhodophyta</taxon>
        <taxon>Florideophyceae</taxon>
        <taxon>Rhodymeniophycidae</taxon>
        <taxon>Gracilariales</taxon>
        <taxon>Gracilariaceae</taxon>
        <taxon>Gracilariopsis</taxon>
    </lineage>
</organism>
<comment type="caution">
    <text evidence="2">The sequence shown here is derived from an EMBL/GenBank/DDBJ whole genome shotgun (WGS) entry which is preliminary data.</text>
</comment>
<accession>A0A2V3IYB2</accession>